<keyword evidence="1" id="KW-0732">Signal</keyword>
<evidence type="ECO:0000313" key="3">
    <source>
        <dbReference type="Proteomes" id="UP000199072"/>
    </source>
</evidence>
<keyword evidence="3" id="KW-1185">Reference proteome</keyword>
<evidence type="ECO:0000313" key="2">
    <source>
        <dbReference type="EMBL" id="SDD22424.1"/>
    </source>
</evidence>
<dbReference type="EMBL" id="FNAI01000001">
    <property type="protein sequence ID" value="SDD22424.1"/>
    <property type="molecule type" value="Genomic_DNA"/>
</dbReference>
<proteinExistence type="predicted"/>
<protein>
    <submittedName>
        <fullName evidence="2">Uncharacterized protein</fullName>
    </submittedName>
</protein>
<name>A0A1G6T0L4_9SPHI</name>
<organism evidence="2 3">
    <name type="scientific">Mucilaginibacter pineti</name>
    <dbReference type="NCBI Taxonomy" id="1391627"/>
    <lineage>
        <taxon>Bacteria</taxon>
        <taxon>Pseudomonadati</taxon>
        <taxon>Bacteroidota</taxon>
        <taxon>Sphingobacteriia</taxon>
        <taxon>Sphingobacteriales</taxon>
        <taxon>Sphingobacteriaceae</taxon>
        <taxon>Mucilaginibacter</taxon>
    </lineage>
</organism>
<feature type="chain" id="PRO_5011477758" evidence="1">
    <location>
        <begin position="33"/>
        <end position="195"/>
    </location>
</feature>
<dbReference type="STRING" id="1391627.SAMN05216464_101122"/>
<dbReference type="AlphaFoldDB" id="A0A1G6T0L4"/>
<sequence>MLKHFTSSARTSRNLRSFFALMLCFVTLNTLAQDKTKTIGNKPRTGSSNTSYDVVQGGQVGIKMSAGSKPVQLLKLDFHVTSRTNDTIPFKVNVYTMDGKLVKDNFVTAEIKGTIKKYDQAQSQLISVDLSPYNVLAKGNILVAVEFLKTQPGSNLGFACGILNGGTYNKYSATHEWKKTPIVGADFSVLVKKLK</sequence>
<reference evidence="2 3" key="1">
    <citation type="submission" date="2016-10" db="EMBL/GenBank/DDBJ databases">
        <authorList>
            <person name="de Groot N.N."/>
        </authorList>
    </citation>
    <scope>NUCLEOTIDE SEQUENCE [LARGE SCALE GENOMIC DNA]</scope>
    <source>
        <strain evidence="2 3">47C3B</strain>
    </source>
</reference>
<feature type="signal peptide" evidence="1">
    <location>
        <begin position="1"/>
        <end position="32"/>
    </location>
</feature>
<evidence type="ECO:0000256" key="1">
    <source>
        <dbReference type="SAM" id="SignalP"/>
    </source>
</evidence>
<dbReference type="OrthoDB" id="791192at2"/>
<dbReference type="RefSeq" id="WP_091142487.1">
    <property type="nucleotide sequence ID" value="NZ_FNAI01000001.1"/>
</dbReference>
<dbReference type="Proteomes" id="UP000199072">
    <property type="component" value="Unassembled WGS sequence"/>
</dbReference>
<gene>
    <name evidence="2" type="ORF">SAMN05216464_101122</name>
</gene>
<accession>A0A1G6T0L4</accession>